<dbReference type="OrthoDB" id="10252328at2759"/>
<reference evidence="3" key="1">
    <citation type="submission" date="2016-06" db="UniProtKB">
        <authorList>
            <consortium name="WormBaseParasite"/>
        </authorList>
    </citation>
    <scope>IDENTIFICATION</scope>
</reference>
<evidence type="ECO:0000313" key="3">
    <source>
        <dbReference type="WBParaSite" id="ECPE_0001525001-mRNA-1"/>
    </source>
</evidence>
<keyword evidence="2" id="KW-1185">Reference proteome</keyword>
<evidence type="ECO:0000313" key="1">
    <source>
        <dbReference type="EMBL" id="VDP92482.1"/>
    </source>
</evidence>
<dbReference type="EMBL" id="UZAN01059860">
    <property type="protein sequence ID" value="VDP92482.1"/>
    <property type="molecule type" value="Genomic_DNA"/>
</dbReference>
<organism evidence="3">
    <name type="scientific">Echinostoma caproni</name>
    <dbReference type="NCBI Taxonomy" id="27848"/>
    <lineage>
        <taxon>Eukaryota</taxon>
        <taxon>Metazoa</taxon>
        <taxon>Spiralia</taxon>
        <taxon>Lophotrochozoa</taxon>
        <taxon>Platyhelminthes</taxon>
        <taxon>Trematoda</taxon>
        <taxon>Digenea</taxon>
        <taxon>Plagiorchiida</taxon>
        <taxon>Echinostomata</taxon>
        <taxon>Echinostomatoidea</taxon>
        <taxon>Echinostomatidae</taxon>
        <taxon>Echinostoma</taxon>
    </lineage>
</organism>
<reference evidence="1 2" key="2">
    <citation type="submission" date="2018-11" db="EMBL/GenBank/DDBJ databases">
        <authorList>
            <consortium name="Pathogen Informatics"/>
        </authorList>
    </citation>
    <scope>NUCLEOTIDE SEQUENCE [LARGE SCALE GENOMIC DNA]</scope>
    <source>
        <strain evidence="1 2">Egypt</strain>
    </source>
</reference>
<dbReference type="AlphaFoldDB" id="A0A183B7M5"/>
<gene>
    <name evidence="1" type="ORF">ECPE_LOCUS15210</name>
</gene>
<proteinExistence type="predicted"/>
<accession>A0A183B7M5</accession>
<protein>
    <submittedName>
        <fullName evidence="3">TFIIIC_delta domain-containing protein</fullName>
    </submittedName>
</protein>
<dbReference type="Proteomes" id="UP000272942">
    <property type="component" value="Unassembled WGS sequence"/>
</dbReference>
<sequence>MSLCWSNEPDLRPSATAMVQLTSPWWRTDDSGTAISGIHNPLYATRTRPTAPPDTGTVEPNGLCYVRTVHRICSMDVVTCAALDEHDSLWLGGYRQNGTDRQCSKDSSGGDNESHTNRDGLLLCTNICEPEPSQPRLVDRWHSRWPTGWSHLHSKLRPSQLRWLGTAGEGNQSEWPEQLCPVKLSGITGQCDVNSKVTVVHYQLICVRSGQIGLLELQSKCEGDAIDRVRLLHTVWISTPDSPSSICCGLVVPVTSDCSDSFESDLEVWFGGSRGQLICYNLDHVRPKLSSVAPLSRTTNTRSVGTIHYRLSWPASPNACDLSVVTALTLTTDRSGSDGLGTVWSCLCPDLHLTCWSIRSRAALRTLILCQSSTVPTVMSHRSK</sequence>
<evidence type="ECO:0000313" key="2">
    <source>
        <dbReference type="Proteomes" id="UP000272942"/>
    </source>
</evidence>
<name>A0A183B7M5_9TREM</name>
<dbReference type="WBParaSite" id="ECPE_0001525001-mRNA-1">
    <property type="protein sequence ID" value="ECPE_0001525001-mRNA-1"/>
    <property type="gene ID" value="ECPE_0001525001"/>
</dbReference>